<dbReference type="InterPro" id="IPR050278">
    <property type="entry name" value="Serine_Prot_S9B/DPPIV"/>
</dbReference>
<evidence type="ECO:0000256" key="2">
    <source>
        <dbReference type="ARBA" id="ARBA00022670"/>
    </source>
</evidence>
<reference evidence="8" key="2">
    <citation type="submission" date="2022-10" db="EMBL/GenBank/DDBJ databases">
        <authorList>
            <consortium name="ENA_rothamsted_submissions"/>
            <consortium name="culmorum"/>
            <person name="King R."/>
        </authorList>
    </citation>
    <scope>NUCLEOTIDE SEQUENCE</scope>
</reference>
<dbReference type="GO" id="GO:0006508">
    <property type="term" value="P:proteolysis"/>
    <property type="evidence" value="ECO:0007669"/>
    <property type="project" value="UniProtKB-KW"/>
</dbReference>
<keyword evidence="2" id="KW-0645">Protease</keyword>
<evidence type="ECO:0000256" key="1">
    <source>
        <dbReference type="ARBA" id="ARBA00010036"/>
    </source>
</evidence>
<protein>
    <recommendedName>
        <fullName evidence="10">Dipeptidyl peptidase 9</fullName>
    </recommendedName>
</protein>
<feature type="domain" description="Dipeptidylpeptidase IV N-terminal" evidence="6">
    <location>
        <begin position="255"/>
        <end position="658"/>
    </location>
</feature>
<dbReference type="Pfam" id="PF19520">
    <property type="entry name" value="Dpp_8_9_N"/>
    <property type="match status" value="1"/>
</dbReference>
<dbReference type="PANTHER" id="PTHR11731:SF193">
    <property type="entry name" value="DIPEPTIDYL PEPTIDASE 9"/>
    <property type="match status" value="1"/>
</dbReference>
<dbReference type="GO" id="GO:0008239">
    <property type="term" value="F:dipeptidyl-peptidase activity"/>
    <property type="evidence" value="ECO:0007669"/>
    <property type="project" value="TreeGrafter"/>
</dbReference>
<evidence type="ECO:0000313" key="9">
    <source>
        <dbReference type="Proteomes" id="UP001153620"/>
    </source>
</evidence>
<accession>A0A9P0J7S8</accession>
<evidence type="ECO:0000259" key="6">
    <source>
        <dbReference type="Pfam" id="PF00930"/>
    </source>
</evidence>
<dbReference type="EMBL" id="OU895879">
    <property type="protein sequence ID" value="CAH1730234.1"/>
    <property type="molecule type" value="Genomic_DNA"/>
</dbReference>
<dbReference type="PANTHER" id="PTHR11731">
    <property type="entry name" value="PROTEASE FAMILY S9B,C DIPEPTIDYL-PEPTIDASE IV-RELATED"/>
    <property type="match status" value="1"/>
</dbReference>
<dbReference type="SUPFAM" id="SSF82171">
    <property type="entry name" value="DPP6 N-terminal domain-like"/>
    <property type="match status" value="1"/>
</dbReference>
<dbReference type="Gene3D" id="3.40.50.1820">
    <property type="entry name" value="alpha/beta hydrolase"/>
    <property type="match status" value="1"/>
</dbReference>
<gene>
    <name evidence="8" type="ORF">CHIRRI_LOCUS12272</name>
</gene>
<proteinExistence type="inferred from homology"/>
<organism evidence="8 9">
    <name type="scientific">Chironomus riparius</name>
    <dbReference type="NCBI Taxonomy" id="315576"/>
    <lineage>
        <taxon>Eukaryota</taxon>
        <taxon>Metazoa</taxon>
        <taxon>Ecdysozoa</taxon>
        <taxon>Arthropoda</taxon>
        <taxon>Hexapoda</taxon>
        <taxon>Insecta</taxon>
        <taxon>Pterygota</taxon>
        <taxon>Neoptera</taxon>
        <taxon>Endopterygota</taxon>
        <taxon>Diptera</taxon>
        <taxon>Nematocera</taxon>
        <taxon>Chironomoidea</taxon>
        <taxon>Chironomidae</taxon>
        <taxon>Chironominae</taxon>
        <taxon>Chironomus</taxon>
    </lineage>
</organism>
<evidence type="ECO:0000256" key="3">
    <source>
        <dbReference type="ARBA" id="ARBA00022801"/>
    </source>
</evidence>
<keyword evidence="3" id="KW-0378">Hydrolase</keyword>
<evidence type="ECO:0000259" key="5">
    <source>
        <dbReference type="Pfam" id="PF00326"/>
    </source>
</evidence>
<dbReference type="Pfam" id="PF00930">
    <property type="entry name" value="DPPIV_N"/>
    <property type="match status" value="1"/>
</dbReference>
<dbReference type="AlphaFoldDB" id="A0A9P0J7S8"/>
<dbReference type="Proteomes" id="UP001153620">
    <property type="component" value="Chromosome 3"/>
</dbReference>
<keyword evidence="9" id="KW-1185">Reference proteome</keyword>
<dbReference type="SUPFAM" id="SSF53474">
    <property type="entry name" value="alpha/beta-Hydrolases"/>
    <property type="match status" value="1"/>
</dbReference>
<name>A0A9P0J7S8_9DIPT</name>
<evidence type="ECO:0000259" key="7">
    <source>
        <dbReference type="Pfam" id="PF19520"/>
    </source>
</evidence>
<keyword evidence="4" id="KW-0720">Serine protease</keyword>
<evidence type="ECO:0008006" key="10">
    <source>
        <dbReference type="Google" id="ProtNLM"/>
    </source>
</evidence>
<dbReference type="InterPro" id="IPR029058">
    <property type="entry name" value="AB_hydrolase_fold"/>
</dbReference>
<feature type="domain" description="Peptidase S9 prolyl oligopeptidase catalytic" evidence="5">
    <location>
        <begin position="754"/>
        <end position="954"/>
    </location>
</feature>
<feature type="domain" description="Dipeptidyl peptidase 8 /9 ,N-terminal" evidence="7">
    <location>
        <begin position="123"/>
        <end position="226"/>
    </location>
</feature>
<sequence length="955" mass="109649">MKNLLEVPKIEFDFNYFDYLNIDVKNHLKSLSDSLPGLPNLPALPSLPTLPRVPEVNLSLNSLKKLEVYAYLLKSLQNLILIFQTISFFSLNINSVSLTTQINATISNFYTFVAQVMEIINFSNKKSWDELKTVVNDIRKKFSSLSCAIPTNIQIRELADGRLRIYFLCAQSKYDTLLYVDINSTTSNSETQLLQWKPVLDGSIGTNLTSMKASRELQLLLERKRLPALGINSYEFHQKSGKIIFQACNSLYMCLDTGFNTQALFPTELRTSQSQWSPIDPKICPSNSDLVAYVCGNDIYVTHSISGHDQRLTFSHNGKRNDPISAGVPSYVMQEEFNRYQGFWWQPLSNDGIYRICYEEVDESDVKTFTFPTTNCYGGDEYRFPRAGCDNAKSTLKMVEFRLSETLRITDVSIKELQTPLNFLFPYLEYIARVGWTPCSNYVWAQLLNRQQQYLELILIPIENFCCEPYNSNPSSPDSSNDKHLWKCIMNKPDKPIQVIYTERSNHWINIHDLLYFIDIGDNYIQFIWSSEESGYRHLYLITSSLDIKTPVQNGIRTHSAFGEDEHFTDNNLKARIVKKIQLSTGEWEVLGKNLWVDKKRNLIYFMGLAHSPLEKHLYVFSLLQPDKKRLLTTPGSTNSIEFNEDCTVIVRTHSNTNQLPSSEVLRVQNNCEKNSVDGIELINLGYLTIGNFDNSEYTPIICNPVISSGETLYALVFKPHNFKPGMVYPTILNVYGGPEVQTVSNSFKGMRQLRMHMLASQGYCVICIDSRGSRHRGVQFESHIRRRLGTVELADQVEVLRILSKQLGFIDLNRVAIHGWSYGGYLSLMGLVQYPDLFKVAIAGAPVTSWDLYDTGYTERYMDLPENNYDGYVAGSVLSYVHKFPDEANRLLLIHGLIDENVHFYHTSELIKHLIRANKPYTLQIYPEERHSLRSLESSKHYETYLLQFLQDNL</sequence>
<dbReference type="InterPro" id="IPR001375">
    <property type="entry name" value="Peptidase_S9_cat"/>
</dbReference>
<dbReference type="InterPro" id="IPR002469">
    <property type="entry name" value="Peptidase_S9B_N"/>
</dbReference>
<dbReference type="Pfam" id="PF00326">
    <property type="entry name" value="Peptidase_S9"/>
    <property type="match status" value="1"/>
</dbReference>
<evidence type="ECO:0000256" key="4">
    <source>
        <dbReference type="ARBA" id="ARBA00022825"/>
    </source>
</evidence>
<dbReference type="Gene3D" id="2.140.10.30">
    <property type="entry name" value="Dipeptidylpeptidase IV, N-terminal domain"/>
    <property type="match status" value="1"/>
</dbReference>
<dbReference type="InterPro" id="IPR045785">
    <property type="entry name" value="Dpp_8/9_N"/>
</dbReference>
<dbReference type="GO" id="GO:0008236">
    <property type="term" value="F:serine-type peptidase activity"/>
    <property type="evidence" value="ECO:0007669"/>
    <property type="project" value="UniProtKB-KW"/>
</dbReference>
<comment type="similarity">
    <text evidence="1">Belongs to the peptidase S9B family. DPPIV subfamily.</text>
</comment>
<reference evidence="8" key="1">
    <citation type="submission" date="2022-01" db="EMBL/GenBank/DDBJ databases">
        <authorList>
            <person name="King R."/>
        </authorList>
    </citation>
    <scope>NUCLEOTIDE SEQUENCE</scope>
</reference>
<evidence type="ECO:0000313" key="8">
    <source>
        <dbReference type="EMBL" id="CAH1730234.1"/>
    </source>
</evidence>